<name>A0A9D1JUB8_9FIRM</name>
<evidence type="ECO:0000313" key="1">
    <source>
        <dbReference type="EMBL" id="HIS66081.1"/>
    </source>
</evidence>
<dbReference type="Gene3D" id="3.50.30.50">
    <property type="entry name" value="Putative cyclase"/>
    <property type="match status" value="1"/>
</dbReference>
<sequence length="253" mass="28895">MSNELWSILADLKSPKYRWVELTHELSPDTPHWYGFKPLEGTLLFDYMPGTPEDMAAPMRCIQYSVASQYGTHVDAPRHFHERGRTMAQINLNELIMPLVVIDKSAECAENPDFMLKVEDILAWEEEYGRIPEGAFVAFRSDWYTKSNLDNPDENGQPHYPGWDVEAIRWLVENRSIGAIGHEPADTDPAFVTTNPDAYPYPGEQYILEVDRFQIEVMRNLDQCPPTGAIIICSFPKLRDGVGFPARCWAICP</sequence>
<dbReference type="SUPFAM" id="SSF102198">
    <property type="entry name" value="Putative cyclase"/>
    <property type="match status" value="1"/>
</dbReference>
<dbReference type="Pfam" id="PF04199">
    <property type="entry name" value="Cyclase"/>
    <property type="match status" value="1"/>
</dbReference>
<comment type="caution">
    <text evidence="1">The sequence shown here is derived from an EMBL/GenBank/DDBJ whole genome shotgun (WGS) entry which is preliminary data.</text>
</comment>
<dbReference type="PANTHER" id="PTHR31118">
    <property type="entry name" value="CYCLASE-LIKE PROTEIN 2"/>
    <property type="match status" value="1"/>
</dbReference>
<dbReference type="InterPro" id="IPR037175">
    <property type="entry name" value="KFase_sf"/>
</dbReference>
<organism evidence="1 2">
    <name type="scientific">Candidatus Scatomorpha merdipullorum</name>
    <dbReference type="NCBI Taxonomy" id="2840927"/>
    <lineage>
        <taxon>Bacteria</taxon>
        <taxon>Bacillati</taxon>
        <taxon>Bacillota</taxon>
        <taxon>Clostridia</taxon>
        <taxon>Eubacteriales</taxon>
        <taxon>Candidatus Scatomorpha</taxon>
    </lineage>
</organism>
<dbReference type="Proteomes" id="UP000824001">
    <property type="component" value="Unassembled WGS sequence"/>
</dbReference>
<dbReference type="EMBL" id="DVJK01000026">
    <property type="protein sequence ID" value="HIS66081.1"/>
    <property type="molecule type" value="Genomic_DNA"/>
</dbReference>
<protein>
    <submittedName>
        <fullName evidence="1">Cyclase family protein</fullName>
    </submittedName>
</protein>
<gene>
    <name evidence="1" type="ORF">IAC18_00825</name>
</gene>
<dbReference type="AlphaFoldDB" id="A0A9D1JUB8"/>
<dbReference type="PANTHER" id="PTHR31118:SF12">
    <property type="entry name" value="CYCLASE-LIKE PROTEIN 2"/>
    <property type="match status" value="1"/>
</dbReference>
<reference evidence="1" key="2">
    <citation type="journal article" date="2021" name="PeerJ">
        <title>Extensive microbial diversity within the chicken gut microbiome revealed by metagenomics and culture.</title>
        <authorList>
            <person name="Gilroy R."/>
            <person name="Ravi A."/>
            <person name="Getino M."/>
            <person name="Pursley I."/>
            <person name="Horton D.L."/>
            <person name="Alikhan N.F."/>
            <person name="Baker D."/>
            <person name="Gharbi K."/>
            <person name="Hall N."/>
            <person name="Watson M."/>
            <person name="Adriaenssens E.M."/>
            <person name="Foster-Nyarko E."/>
            <person name="Jarju S."/>
            <person name="Secka A."/>
            <person name="Antonio M."/>
            <person name="Oren A."/>
            <person name="Chaudhuri R.R."/>
            <person name="La Ragione R."/>
            <person name="Hildebrand F."/>
            <person name="Pallen M.J."/>
        </authorList>
    </citation>
    <scope>NUCLEOTIDE SEQUENCE</scope>
    <source>
        <strain evidence="1">ChiHjej10B9-9673</strain>
    </source>
</reference>
<evidence type="ECO:0000313" key="2">
    <source>
        <dbReference type="Proteomes" id="UP000824001"/>
    </source>
</evidence>
<dbReference type="GO" id="GO:0019441">
    <property type="term" value="P:L-tryptophan catabolic process to kynurenine"/>
    <property type="evidence" value="ECO:0007669"/>
    <property type="project" value="InterPro"/>
</dbReference>
<accession>A0A9D1JUB8</accession>
<reference evidence="1" key="1">
    <citation type="submission" date="2020-10" db="EMBL/GenBank/DDBJ databases">
        <authorList>
            <person name="Gilroy R."/>
        </authorList>
    </citation>
    <scope>NUCLEOTIDE SEQUENCE</scope>
    <source>
        <strain evidence="1">ChiHjej10B9-9673</strain>
    </source>
</reference>
<dbReference type="InterPro" id="IPR007325">
    <property type="entry name" value="KFase/CYL"/>
</dbReference>
<dbReference type="GO" id="GO:0004061">
    <property type="term" value="F:arylformamidase activity"/>
    <property type="evidence" value="ECO:0007669"/>
    <property type="project" value="InterPro"/>
</dbReference>
<proteinExistence type="predicted"/>